<dbReference type="InterPro" id="IPR011990">
    <property type="entry name" value="TPR-like_helical_dom_sf"/>
</dbReference>
<dbReference type="SUPFAM" id="SSF48452">
    <property type="entry name" value="TPR-like"/>
    <property type="match status" value="3"/>
</dbReference>
<dbReference type="Proteomes" id="UP000472580">
    <property type="component" value="Unassembled WGS sequence"/>
</dbReference>
<dbReference type="EMBL" id="WSRP01000002">
    <property type="protein sequence ID" value="MVX55823.1"/>
    <property type="molecule type" value="Genomic_DNA"/>
</dbReference>
<dbReference type="InterPro" id="IPR019734">
    <property type="entry name" value="TPR_rpt"/>
</dbReference>
<evidence type="ECO:0000313" key="6">
    <source>
        <dbReference type="Proteomes" id="UP000472580"/>
    </source>
</evidence>
<dbReference type="PANTHER" id="PTHR45586:SF1">
    <property type="entry name" value="LIPOPOLYSACCHARIDE ASSEMBLY PROTEIN B"/>
    <property type="match status" value="1"/>
</dbReference>
<reference evidence="5 6" key="1">
    <citation type="submission" date="2019-12" db="EMBL/GenBank/DDBJ databases">
        <title>Microbes associate with the intestines of laboratory mice.</title>
        <authorList>
            <person name="Navarre W."/>
            <person name="Wong E."/>
        </authorList>
    </citation>
    <scope>NUCLEOTIDE SEQUENCE [LARGE SCALE GENOMIC DNA]</scope>
    <source>
        <strain evidence="5 6">NM82_D38</strain>
    </source>
</reference>
<feature type="signal peptide" evidence="4">
    <location>
        <begin position="1"/>
        <end position="27"/>
    </location>
</feature>
<dbReference type="Gene3D" id="1.25.40.10">
    <property type="entry name" value="Tetratricopeptide repeat domain"/>
    <property type="match status" value="2"/>
</dbReference>
<feature type="chain" id="PRO_5026971123" evidence="4">
    <location>
        <begin position="28"/>
        <end position="584"/>
    </location>
</feature>
<dbReference type="Pfam" id="PF13181">
    <property type="entry name" value="TPR_8"/>
    <property type="match status" value="1"/>
</dbReference>
<protein>
    <submittedName>
        <fullName evidence="5">Tetratricopeptide repeat protein</fullName>
    </submittedName>
</protein>
<dbReference type="Pfam" id="PF14559">
    <property type="entry name" value="TPR_19"/>
    <property type="match status" value="1"/>
</dbReference>
<dbReference type="InterPro" id="IPR051012">
    <property type="entry name" value="CellSynth/LPSAsmb/PSIAsmb"/>
</dbReference>
<dbReference type="Pfam" id="PF13432">
    <property type="entry name" value="TPR_16"/>
    <property type="match status" value="1"/>
</dbReference>
<comment type="caution">
    <text evidence="5">The sequence shown here is derived from an EMBL/GenBank/DDBJ whole genome shotgun (WGS) entry which is preliminary data.</text>
</comment>
<sequence length="584" mass="65295">MKGVLIKIKIAAAMLALIGLGIQTGYAQETGVKEANKAEKQLSSDSEIPKVHLNSRLLFQIIASEVALQRGQAGAAFRTYLAIADETKDPRLAERAVQIAVAANALKEFRQATATWLKLAPSNRDAQRHYLSANILSGNYAVALPIESAYLENSPERGKNILELQAQLALAKDRKQALQFFQSATVKYRDLYETQLGLARLELLNGNMNTALEYAKKAYSINANEETVSVLAGMLAGVQPEEAMKLLTNFLQKKPGSKAARNAYTQLLLKKGDYKSFDKLVSQYTNDPEFVLSASASLLELRRFESAKELLEGFVKQNQNKSDQNENLSRAYLMLSDAAIQDKDFPKAVQYCSKVTGKLASAAFLQMANIYARQNDFPAALKSLSQIGTENDAISEERYLLEARIYLEMNNRAKAKAALNEGLKKLAYSKSMYYEAAMLAEQDGDLKTAEKHLKKAIEIDPDFSGAYNSLGYSLLESAPRRIKEAERYINRAYELDPTDPFILDSKGWLAFKQKKYAEAEKYLNEALDKLPELDVYLHLTELYWTTGKKSRALELLKKAEKEWPDSIETKLLKSRLKIKDAAAK</sequence>
<dbReference type="PANTHER" id="PTHR45586">
    <property type="entry name" value="TPR REPEAT-CONTAINING PROTEIN PA4667"/>
    <property type="match status" value="1"/>
</dbReference>
<dbReference type="PROSITE" id="PS50005">
    <property type="entry name" value="TPR"/>
    <property type="match status" value="1"/>
</dbReference>
<dbReference type="AlphaFoldDB" id="A0A6L6YGA2"/>
<organism evidence="5 6">
    <name type="scientific">Parasutterella muris</name>
    <dbReference type="NCBI Taxonomy" id="2565572"/>
    <lineage>
        <taxon>Bacteria</taxon>
        <taxon>Pseudomonadati</taxon>
        <taxon>Pseudomonadota</taxon>
        <taxon>Betaproteobacteria</taxon>
        <taxon>Burkholderiales</taxon>
        <taxon>Sutterellaceae</taxon>
        <taxon>Parasutterella</taxon>
    </lineage>
</organism>
<keyword evidence="1" id="KW-0677">Repeat</keyword>
<accession>A0A6L6YGA2</accession>
<gene>
    <name evidence="5" type="ORF">E5987_01195</name>
</gene>
<proteinExistence type="predicted"/>
<evidence type="ECO:0000256" key="4">
    <source>
        <dbReference type="SAM" id="SignalP"/>
    </source>
</evidence>
<keyword evidence="4" id="KW-0732">Signal</keyword>
<feature type="repeat" description="TPR" evidence="3">
    <location>
        <begin position="430"/>
        <end position="463"/>
    </location>
</feature>
<dbReference type="SMART" id="SM00028">
    <property type="entry name" value="TPR"/>
    <property type="match status" value="7"/>
</dbReference>
<evidence type="ECO:0000313" key="5">
    <source>
        <dbReference type="EMBL" id="MVX55823.1"/>
    </source>
</evidence>
<keyword evidence="6" id="KW-1185">Reference proteome</keyword>
<name>A0A6L6YGA2_9BURK</name>
<evidence type="ECO:0000256" key="2">
    <source>
        <dbReference type="ARBA" id="ARBA00022803"/>
    </source>
</evidence>
<keyword evidence="2 3" id="KW-0802">TPR repeat</keyword>
<evidence type="ECO:0000256" key="3">
    <source>
        <dbReference type="PROSITE-ProRule" id="PRU00339"/>
    </source>
</evidence>
<evidence type="ECO:0000256" key="1">
    <source>
        <dbReference type="ARBA" id="ARBA00022737"/>
    </source>
</evidence>